<dbReference type="Proteomes" id="UP000790787">
    <property type="component" value="Chromosome 1"/>
</dbReference>
<protein>
    <submittedName>
        <fullName evidence="2">Uncharacterized protein LOC142164595</fullName>
    </submittedName>
</protein>
<accession>A0AC58S1D2</accession>
<name>A0AC58S1D2_TOBAC</name>
<proteinExistence type="predicted"/>
<keyword evidence="1" id="KW-1185">Reference proteome</keyword>
<reference evidence="2" key="2">
    <citation type="submission" date="2025-08" db="UniProtKB">
        <authorList>
            <consortium name="RefSeq"/>
        </authorList>
    </citation>
    <scope>IDENTIFICATION</scope>
    <source>
        <tissue evidence="2">Leaf</tissue>
    </source>
</reference>
<organism evidence="1 2">
    <name type="scientific">Nicotiana tabacum</name>
    <name type="common">Common tobacco</name>
    <dbReference type="NCBI Taxonomy" id="4097"/>
    <lineage>
        <taxon>Eukaryota</taxon>
        <taxon>Viridiplantae</taxon>
        <taxon>Streptophyta</taxon>
        <taxon>Embryophyta</taxon>
        <taxon>Tracheophyta</taxon>
        <taxon>Spermatophyta</taxon>
        <taxon>Magnoliopsida</taxon>
        <taxon>eudicotyledons</taxon>
        <taxon>Gunneridae</taxon>
        <taxon>Pentapetalae</taxon>
        <taxon>asterids</taxon>
        <taxon>lamiids</taxon>
        <taxon>Solanales</taxon>
        <taxon>Solanaceae</taxon>
        <taxon>Nicotianoideae</taxon>
        <taxon>Nicotianeae</taxon>
        <taxon>Nicotiana</taxon>
    </lineage>
</organism>
<sequence>MVDMSLEAREAVIQLLKFHITRAQQRMKDTADKKRTDRSFSMGDWVYLKLQPYKHVSVATRPSNKLADKYFGPYLIVEKIGAVAYRLLLPTDVLIHPTFHVSQLKKCLEVPTTINHPPVFHLSSPYCLTPEYILERRMVNKGNKVVWQVLVKWAGIDALQATWEYMSELQHRFPAFHP</sequence>
<evidence type="ECO:0000313" key="2">
    <source>
        <dbReference type="RefSeq" id="XP_075078669.1"/>
    </source>
</evidence>
<evidence type="ECO:0000313" key="1">
    <source>
        <dbReference type="Proteomes" id="UP000790787"/>
    </source>
</evidence>
<dbReference type="RefSeq" id="XP_075078669.1">
    <property type="nucleotide sequence ID" value="XM_075222568.1"/>
</dbReference>
<gene>
    <name evidence="2" type="primary">LOC142164595</name>
</gene>
<reference evidence="1" key="1">
    <citation type="journal article" date="2014" name="Nat. Commun.">
        <title>The tobacco genome sequence and its comparison with those of tomato and potato.</title>
        <authorList>
            <person name="Sierro N."/>
            <person name="Battey J.N."/>
            <person name="Ouadi S."/>
            <person name="Bakaher N."/>
            <person name="Bovet L."/>
            <person name="Willig A."/>
            <person name="Goepfert S."/>
            <person name="Peitsch M.C."/>
            <person name="Ivanov N.V."/>
        </authorList>
    </citation>
    <scope>NUCLEOTIDE SEQUENCE [LARGE SCALE GENOMIC DNA]</scope>
</reference>